<feature type="transmembrane region" description="Helical" evidence="1">
    <location>
        <begin position="146"/>
        <end position="164"/>
    </location>
</feature>
<feature type="transmembrane region" description="Helical" evidence="1">
    <location>
        <begin position="409"/>
        <end position="429"/>
    </location>
</feature>
<evidence type="ECO:0000256" key="1">
    <source>
        <dbReference type="SAM" id="Phobius"/>
    </source>
</evidence>
<proteinExistence type="predicted"/>
<feature type="transmembrane region" description="Helical" evidence="1">
    <location>
        <begin position="317"/>
        <end position="341"/>
    </location>
</feature>
<feature type="transmembrane region" description="Helical" evidence="1">
    <location>
        <begin position="57"/>
        <end position="78"/>
    </location>
</feature>
<dbReference type="OrthoDB" id="2546117at2"/>
<feature type="transmembrane region" description="Helical" evidence="1">
    <location>
        <begin position="176"/>
        <end position="197"/>
    </location>
</feature>
<dbReference type="EMBL" id="SSOB01000006">
    <property type="protein sequence ID" value="THF82618.1"/>
    <property type="molecule type" value="Genomic_DNA"/>
</dbReference>
<feature type="transmembrane region" description="Helical" evidence="1">
    <location>
        <begin position="362"/>
        <end position="389"/>
    </location>
</feature>
<feature type="transmembrane region" description="Helical" evidence="1">
    <location>
        <begin position="291"/>
        <end position="311"/>
    </location>
</feature>
<feature type="transmembrane region" description="Helical" evidence="1">
    <location>
        <begin position="441"/>
        <end position="462"/>
    </location>
</feature>
<keyword evidence="1" id="KW-0812">Transmembrane</keyword>
<keyword evidence="1" id="KW-1133">Transmembrane helix</keyword>
<feature type="transmembrane region" description="Helical" evidence="1">
    <location>
        <begin position="27"/>
        <end position="45"/>
    </location>
</feature>
<keyword evidence="1" id="KW-0472">Membrane</keyword>
<protein>
    <submittedName>
        <fullName evidence="2">Uncharacterized protein</fullName>
    </submittedName>
</protein>
<keyword evidence="3" id="KW-1185">Reference proteome</keyword>
<dbReference type="AlphaFoldDB" id="A0A4S4C5U8"/>
<evidence type="ECO:0000313" key="2">
    <source>
        <dbReference type="EMBL" id="THF82618.1"/>
    </source>
</evidence>
<comment type="caution">
    <text evidence="2">The sequence shown here is derived from an EMBL/GenBank/DDBJ whole genome shotgun (WGS) entry which is preliminary data.</text>
</comment>
<organism evidence="2 3">
    <name type="scientific">Cohnella fermenti</name>
    <dbReference type="NCBI Taxonomy" id="2565925"/>
    <lineage>
        <taxon>Bacteria</taxon>
        <taxon>Bacillati</taxon>
        <taxon>Bacillota</taxon>
        <taxon>Bacilli</taxon>
        <taxon>Bacillales</taxon>
        <taxon>Paenibacillaceae</taxon>
        <taxon>Cohnella</taxon>
    </lineage>
</organism>
<gene>
    <name evidence="2" type="ORF">E6C55_05955</name>
</gene>
<accession>A0A4S4C5U8</accession>
<name>A0A4S4C5U8_9BACL</name>
<reference evidence="2 3" key="1">
    <citation type="submission" date="2019-04" db="EMBL/GenBank/DDBJ databases">
        <title>Cohnella sp. nov. isolated from preserved vegetables.</title>
        <authorList>
            <person name="Lin S.-Y."/>
            <person name="Hung M.-H."/>
            <person name="Young C.-C."/>
        </authorList>
    </citation>
    <scope>NUCLEOTIDE SEQUENCE [LARGE SCALE GENOMIC DNA]</scope>
    <source>
        <strain evidence="2 3">CC-MHH1044</strain>
    </source>
</reference>
<sequence length="523" mass="58161">MRRSRDRLLELEWGRVRHWLSLDARGMALWFGIPLVLVAAGVHLLDASATPRSVFAIGAVFSVLSALLFGAGQAMMLWENPFRIWWLSMPLPREKLLETKAAAGLRLLAAVSLAIWLTCLASSLVRQGLGKLGPEAFAWGTFSLDSLAYLLLYAALLPIFYGIGWSMLGMYTGRRLWLLLPMILAFALLVAVLSAIGEFSLELDRWLQADRVALYALAAALPAKPSYRVLLRFAARHGLRDLAVYRSGSLGNKTQTAAEKREQRVAAPPGFASLYALESSRYRYFLGMKPVRVIASILFLGYAVLSGAMSLRHEDLIGIFQLTLMPTVLVPCIVILTLNQLEANKKRLSWWLCFPYSRSKLLLARMAAVWAVAAKLLAGALLAYALGVAAVRLMLGKTEFRGWDDMTTMIYLLALYLGIGVALGFIMLGQAAAYRSRALNWVFVPLSSLGYFLPMIVTQWIYPEQAYESGLAPVHWLRLALLAVVLVPLAICGFRLGTRWVHLYLLNTQEDLARRRQSRVVGK</sequence>
<dbReference type="RefSeq" id="WP_136368878.1">
    <property type="nucleotide sequence ID" value="NZ_SSOB01000006.1"/>
</dbReference>
<feature type="transmembrane region" description="Helical" evidence="1">
    <location>
        <begin position="103"/>
        <end position="126"/>
    </location>
</feature>
<dbReference type="Proteomes" id="UP000310636">
    <property type="component" value="Unassembled WGS sequence"/>
</dbReference>
<feature type="transmembrane region" description="Helical" evidence="1">
    <location>
        <begin position="212"/>
        <end position="230"/>
    </location>
</feature>
<feature type="transmembrane region" description="Helical" evidence="1">
    <location>
        <begin position="474"/>
        <end position="496"/>
    </location>
</feature>
<evidence type="ECO:0000313" key="3">
    <source>
        <dbReference type="Proteomes" id="UP000310636"/>
    </source>
</evidence>